<feature type="domain" description="DDE Tnp4" evidence="3">
    <location>
        <begin position="99"/>
        <end position="153"/>
    </location>
</feature>
<gene>
    <name evidence="4" type="ORF">PITG_16123</name>
</gene>
<evidence type="ECO:0000313" key="4">
    <source>
        <dbReference type="EMBL" id="EEY64694.1"/>
    </source>
</evidence>
<sequence length="255" mass="28396">MPDSEFKLRFRLSRPYFRAVLSLISDHAEFKSIPGKQPKMCVELHLLGLFKILGSTDGEGRSVDFLSVGGLTAESLLAKRCIRALNSLVSNITTTYWFIYGTLFPLLTRPQDHGEDYFSRKASYAINGLVICDDQSRIRYGNVGWPGSSHDNRTSNVLVPAFKTSAGGQLSVKKIHFSKCLAQVRIQIKATIELIRPCKILHNMAIADPVPDDWIEPEPGVDFDGDDEDKYLAPSGEIAEDRRDVLSGLAFDIAF</sequence>
<dbReference type="Proteomes" id="UP000006643">
    <property type="component" value="Unassembled WGS sequence"/>
</dbReference>
<protein>
    <recommendedName>
        <fullName evidence="3">DDE Tnp4 domain-containing protein</fullName>
    </recommendedName>
</protein>
<proteinExistence type="predicted"/>
<evidence type="ECO:0000256" key="2">
    <source>
        <dbReference type="ARBA" id="ARBA00022723"/>
    </source>
</evidence>
<dbReference type="KEGG" id="pif:PITG_16123"/>
<comment type="cofactor">
    <cofactor evidence="1">
        <name>a divalent metal cation</name>
        <dbReference type="ChEBI" id="CHEBI:60240"/>
    </cofactor>
</comment>
<dbReference type="InterPro" id="IPR027806">
    <property type="entry name" value="HARBI1_dom"/>
</dbReference>
<accession>D0NSY2</accession>
<keyword evidence="5" id="KW-1185">Reference proteome</keyword>
<dbReference type="GO" id="GO:0046872">
    <property type="term" value="F:metal ion binding"/>
    <property type="evidence" value="ECO:0007669"/>
    <property type="project" value="UniProtKB-KW"/>
</dbReference>
<dbReference type="GeneID" id="9475282"/>
<evidence type="ECO:0000313" key="5">
    <source>
        <dbReference type="Proteomes" id="UP000006643"/>
    </source>
</evidence>
<dbReference type="EMBL" id="DS028158">
    <property type="protein sequence ID" value="EEY64694.1"/>
    <property type="molecule type" value="Genomic_DNA"/>
</dbReference>
<dbReference type="RefSeq" id="XP_002897894.1">
    <property type="nucleotide sequence ID" value="XM_002897848.1"/>
</dbReference>
<keyword evidence="2" id="KW-0479">Metal-binding</keyword>
<dbReference type="InParanoid" id="D0NSY2"/>
<dbReference type="Pfam" id="PF13359">
    <property type="entry name" value="DDE_Tnp_4"/>
    <property type="match status" value="1"/>
</dbReference>
<dbReference type="AlphaFoldDB" id="D0NSY2"/>
<evidence type="ECO:0000256" key="1">
    <source>
        <dbReference type="ARBA" id="ARBA00001968"/>
    </source>
</evidence>
<name>D0NSY2_PHYIT</name>
<organism evidence="4 5">
    <name type="scientific">Phytophthora infestans (strain T30-4)</name>
    <name type="common">Potato late blight agent</name>
    <dbReference type="NCBI Taxonomy" id="403677"/>
    <lineage>
        <taxon>Eukaryota</taxon>
        <taxon>Sar</taxon>
        <taxon>Stramenopiles</taxon>
        <taxon>Oomycota</taxon>
        <taxon>Peronosporomycetes</taxon>
        <taxon>Peronosporales</taxon>
        <taxon>Peronosporaceae</taxon>
        <taxon>Phytophthora</taxon>
    </lineage>
</organism>
<dbReference type="VEuPathDB" id="FungiDB:PITG_16123"/>
<evidence type="ECO:0000259" key="3">
    <source>
        <dbReference type="Pfam" id="PF13359"/>
    </source>
</evidence>
<dbReference type="HOGENOM" id="CLU_018552_2_2_1"/>
<reference evidence="5" key="1">
    <citation type="journal article" date="2009" name="Nature">
        <title>Genome sequence and analysis of the Irish potato famine pathogen Phytophthora infestans.</title>
        <authorList>
            <consortium name="The Broad Institute Genome Sequencing Platform"/>
            <person name="Haas B.J."/>
            <person name="Kamoun S."/>
            <person name="Zody M.C."/>
            <person name="Jiang R.H."/>
            <person name="Handsaker R.E."/>
            <person name="Cano L.M."/>
            <person name="Grabherr M."/>
            <person name="Kodira C.D."/>
            <person name="Raffaele S."/>
            <person name="Torto-Alalibo T."/>
            <person name="Bozkurt T.O."/>
            <person name="Ah-Fong A.M."/>
            <person name="Alvarado L."/>
            <person name="Anderson V.L."/>
            <person name="Armstrong M.R."/>
            <person name="Avrova A."/>
            <person name="Baxter L."/>
            <person name="Beynon J."/>
            <person name="Boevink P.C."/>
            <person name="Bollmann S.R."/>
            <person name="Bos J.I."/>
            <person name="Bulone V."/>
            <person name="Cai G."/>
            <person name="Cakir C."/>
            <person name="Carrington J.C."/>
            <person name="Chawner M."/>
            <person name="Conti L."/>
            <person name="Costanzo S."/>
            <person name="Ewan R."/>
            <person name="Fahlgren N."/>
            <person name="Fischbach M.A."/>
            <person name="Fugelstad J."/>
            <person name="Gilroy E.M."/>
            <person name="Gnerre S."/>
            <person name="Green P.J."/>
            <person name="Grenville-Briggs L.J."/>
            <person name="Griffith J."/>
            <person name="Grunwald N.J."/>
            <person name="Horn K."/>
            <person name="Horner N.R."/>
            <person name="Hu C.H."/>
            <person name="Huitema E."/>
            <person name="Jeong D.H."/>
            <person name="Jones A.M."/>
            <person name="Jones J.D."/>
            <person name="Jones R.W."/>
            <person name="Karlsson E.K."/>
            <person name="Kunjeti S.G."/>
            <person name="Lamour K."/>
            <person name="Liu Z."/>
            <person name="Ma L."/>
            <person name="Maclean D."/>
            <person name="Chibucos M.C."/>
            <person name="McDonald H."/>
            <person name="McWalters J."/>
            <person name="Meijer H.J."/>
            <person name="Morgan W."/>
            <person name="Morris P.F."/>
            <person name="Munro C.A."/>
            <person name="O'Neill K."/>
            <person name="Ospina-Giraldo M."/>
            <person name="Pinzon A."/>
            <person name="Pritchard L."/>
            <person name="Ramsahoye B."/>
            <person name="Ren Q."/>
            <person name="Restrepo S."/>
            <person name="Roy S."/>
            <person name="Sadanandom A."/>
            <person name="Savidor A."/>
            <person name="Schornack S."/>
            <person name="Schwartz D.C."/>
            <person name="Schumann U.D."/>
            <person name="Schwessinger B."/>
            <person name="Seyer L."/>
            <person name="Sharpe T."/>
            <person name="Silvar C."/>
            <person name="Song J."/>
            <person name="Studholme D.J."/>
            <person name="Sykes S."/>
            <person name="Thines M."/>
            <person name="van de Vondervoort P.J."/>
            <person name="Phuntumart V."/>
            <person name="Wawra S."/>
            <person name="Weide R."/>
            <person name="Win J."/>
            <person name="Young C."/>
            <person name="Zhou S."/>
            <person name="Fry W."/>
            <person name="Meyers B.C."/>
            <person name="van West P."/>
            <person name="Ristaino J."/>
            <person name="Govers F."/>
            <person name="Birch P.R."/>
            <person name="Whisson S.C."/>
            <person name="Judelson H.S."/>
            <person name="Nusbaum C."/>
        </authorList>
    </citation>
    <scope>NUCLEOTIDE SEQUENCE [LARGE SCALE GENOMIC DNA]</scope>
    <source>
        <strain evidence="5">T30-4</strain>
    </source>
</reference>
<dbReference type="OrthoDB" id="113310at2759"/>